<comment type="caution">
    <text evidence="10">The sequence shown here is derived from an EMBL/GenBank/DDBJ whole genome shotgun (WGS) entry which is preliminary data.</text>
</comment>
<feature type="transmembrane region" description="Helical" evidence="9">
    <location>
        <begin position="408"/>
        <end position="430"/>
    </location>
</feature>
<keyword evidence="5" id="KW-0573">Peptidoglycan synthesis</keyword>
<dbReference type="OrthoDB" id="9786339at2"/>
<accession>J0NGZ6</accession>
<feature type="transmembrane region" description="Helical" evidence="9">
    <location>
        <begin position="162"/>
        <end position="182"/>
    </location>
</feature>
<dbReference type="GO" id="GO:0009252">
    <property type="term" value="P:peptidoglycan biosynthetic process"/>
    <property type="evidence" value="ECO:0007669"/>
    <property type="project" value="UniProtKB-KW"/>
</dbReference>
<keyword evidence="2" id="KW-1003">Cell membrane</keyword>
<feature type="region of interest" description="Disordered" evidence="8">
    <location>
        <begin position="1222"/>
        <end position="1243"/>
    </location>
</feature>
<feature type="transmembrane region" description="Helical" evidence="9">
    <location>
        <begin position="93"/>
        <end position="120"/>
    </location>
</feature>
<dbReference type="GO" id="GO:0015648">
    <property type="term" value="F:lipid-linked peptidoglycan transporter activity"/>
    <property type="evidence" value="ECO:0007669"/>
    <property type="project" value="TreeGrafter"/>
</dbReference>
<proteinExistence type="predicted"/>
<dbReference type="Pfam" id="PF03023">
    <property type="entry name" value="MurJ"/>
    <property type="match status" value="1"/>
</dbReference>
<sequence length="1294" mass="133577">MSNKDNGSSIARSSAVMAAGTLASRLLGLVRNALLIAALGATASGAAEAFNIANNLPTQLYNLVIGGVLNAILVPQIVQALRQRNGEELVNRLLTAASVAMATVSAVLTVCAPLVIMLYASGLDRWQPLAFAFAFWCMPQIFFYGLYALWGQVLNARSSFGPYMWSPVLNNIISIASIMAYLHIYGHYASGQDPGIWNAGRIALVGATTTAGIAIQALILYIPLVRSGFHPRFVWGVRGMGLGTMSKVALWALLGTAVVSLGDIATANLGSQAVTAAESAQYADQIVPSKTLYDNTQLVYMLPQSLVTTSIITALFTRMSEKAAAGDRGGVRDDLSLGLRSVAVFTILFAAGIGTLATPSLQLFVPSLSLAEATAAGPILTVLAIGIIFQGIWFTTQRVMLAYADTKRLLIADSVVGIVPAIVCLVAYLATPANHWMTWAAAGSMLSQVGGSVAVIPLIRRHLPDLDGPRVIATYARLAVAAIPAVLVGLGVRALLGPADGSLTGSRPTDAMLTVIVAALLMTATYLAAARLLRVEELGVLFVPLSRIVAKIGRLLPGRAGEAVLHLAHLLAPTSADRAGTELPPSYPPTYRPMLRAVDAPRPAPAPPPAIPAPPPTFADLAAQAASVRALTPGTLAPHALGLLGTGGGSIMTDATPIGTGRYALAATLPATLPRVVRHVGRDTILDRTVTILMLTDATPHRAEVLESASRAVLVEDRRIQRVLDVETHHPAFVVTEPADGRPLSALVGQGLNAAQVRAIVGEVAQALDACSRRGLHHLNLSPESVRLRSDGTVQVTGIGVEAAILGLDSQAASNEDPLEADRIDARALVELLYYGLTKRWPGKRAGLPSAPTTSDGAPVAPSMLATTMGADDADLDELVARTWSDEEPMSASQIAQALGTWDASLLPRATAEAMTSADSVASATSGASAPSGASTTSAASASPSSSTDSTSNGASEPALKGVLSRLRRAAATRQKPAAVVADPVPAEPQTDAVPRSFAPAAAEPRTAAGPPTGIAPPEAGGSPTAAQGSPLVGNTANTTSTAPAFQPPSVPLAAQSTAPPVNPVNTEEALQVSGDPDGDDEVERSVSRTTMAIISGMLVVMLVGAIFAVNSVLGLFDLPFTEPDVPAASTVPSTAAHDTQQTPSETTEPTAEPITITSAKAVDQGGSQGDHPENEGKTVDGNPATTWESQFYRGPKFANLKSGTGIAVTLDKTSEVSGIDIQGTGQGGNVQVRATSPEDPTGGTVLAEGAFTSGTTSFTFSPTKTQSIVIWVTDQPTAPDGESKVTVSEITFK</sequence>
<feature type="transmembrane region" description="Helical" evidence="9">
    <location>
        <begin position="511"/>
        <end position="529"/>
    </location>
</feature>
<feature type="transmembrane region" description="Helical" evidence="9">
    <location>
        <begin position="1093"/>
        <end position="1117"/>
    </location>
</feature>
<evidence type="ECO:0000256" key="9">
    <source>
        <dbReference type="SAM" id="Phobius"/>
    </source>
</evidence>
<reference evidence="10 11" key="1">
    <citation type="submission" date="2012-05" db="EMBL/GenBank/DDBJ databases">
        <authorList>
            <person name="Harkins D.M."/>
            <person name="Madupu R."/>
            <person name="Durkin A.S."/>
            <person name="Torralba M."/>
            <person name="Methe B."/>
            <person name="Sutton G.G."/>
            <person name="Nelson K.E."/>
        </authorList>
    </citation>
    <scope>NUCLEOTIDE SEQUENCE [LARGE SCALE GENOMIC DNA]</scope>
    <source>
        <strain evidence="10 11">F0489</strain>
    </source>
</reference>
<feature type="compositionally biased region" description="Low complexity" evidence="8">
    <location>
        <begin position="977"/>
        <end position="989"/>
    </location>
</feature>
<evidence type="ECO:0000256" key="6">
    <source>
        <dbReference type="ARBA" id="ARBA00022989"/>
    </source>
</evidence>
<dbReference type="CDD" id="cd13123">
    <property type="entry name" value="MATE_MurJ_like"/>
    <property type="match status" value="1"/>
</dbReference>
<keyword evidence="4" id="KW-0133">Cell shape</keyword>
<dbReference type="PATRIC" id="fig|1125718.3.peg.943"/>
<evidence type="ECO:0000256" key="4">
    <source>
        <dbReference type="ARBA" id="ARBA00022960"/>
    </source>
</evidence>
<evidence type="ECO:0000256" key="7">
    <source>
        <dbReference type="ARBA" id="ARBA00023136"/>
    </source>
</evidence>
<feature type="transmembrane region" description="Helical" evidence="9">
    <location>
        <begin position="471"/>
        <end position="491"/>
    </location>
</feature>
<feature type="transmembrane region" description="Helical" evidence="9">
    <location>
        <begin position="337"/>
        <end position="357"/>
    </location>
</feature>
<keyword evidence="11" id="KW-1185">Reference proteome</keyword>
<dbReference type="GO" id="GO:0034204">
    <property type="term" value="P:lipid translocation"/>
    <property type="evidence" value="ECO:0007669"/>
    <property type="project" value="TreeGrafter"/>
</dbReference>
<comment type="subcellular location">
    <subcellularLocation>
        <location evidence="1">Cell membrane</location>
        <topology evidence="1">Multi-pass membrane protein</topology>
    </subcellularLocation>
</comment>
<feature type="transmembrane region" description="Helical" evidence="9">
    <location>
        <begin position="436"/>
        <end position="459"/>
    </location>
</feature>
<dbReference type="RefSeq" id="WP_008730772.1">
    <property type="nucleotide sequence ID" value="NZ_AKFT01000065.1"/>
</dbReference>
<dbReference type="eggNOG" id="COG0515">
    <property type="taxonomic scope" value="Bacteria"/>
</dbReference>
<feature type="transmembrane region" description="Helical" evidence="9">
    <location>
        <begin position="298"/>
        <end position="316"/>
    </location>
</feature>
<feature type="compositionally biased region" description="Polar residues" evidence="8">
    <location>
        <begin position="1025"/>
        <end position="1044"/>
    </location>
</feature>
<organism evidence="10 11">
    <name type="scientific">Actinomyces massiliensis F0489</name>
    <dbReference type="NCBI Taxonomy" id="1125718"/>
    <lineage>
        <taxon>Bacteria</taxon>
        <taxon>Bacillati</taxon>
        <taxon>Actinomycetota</taxon>
        <taxon>Actinomycetes</taxon>
        <taxon>Actinomycetales</taxon>
        <taxon>Actinomycetaceae</taxon>
        <taxon>Actinomyces</taxon>
    </lineage>
</organism>
<feature type="compositionally biased region" description="Polar residues" evidence="8">
    <location>
        <begin position="1055"/>
        <end position="1064"/>
    </location>
</feature>
<dbReference type="PANTHER" id="PTHR47019">
    <property type="entry name" value="LIPID II FLIPPASE MURJ"/>
    <property type="match status" value="1"/>
</dbReference>
<dbReference type="InterPro" id="IPR004268">
    <property type="entry name" value="MurJ"/>
</dbReference>
<evidence type="ECO:0000313" key="11">
    <source>
        <dbReference type="Proteomes" id="UP000002941"/>
    </source>
</evidence>
<evidence type="ECO:0000256" key="3">
    <source>
        <dbReference type="ARBA" id="ARBA00022692"/>
    </source>
</evidence>
<name>J0NGZ6_9ACTO</name>
<protein>
    <submittedName>
        <fullName evidence="10">Putative integral membrane protein MviN</fullName>
    </submittedName>
</protein>
<keyword evidence="6 9" id="KW-1133">Transmembrane helix</keyword>
<dbReference type="eggNOG" id="COG0728">
    <property type="taxonomic scope" value="Bacteria"/>
</dbReference>
<feature type="compositionally biased region" description="Low complexity" evidence="8">
    <location>
        <begin position="999"/>
        <end position="1022"/>
    </location>
</feature>
<feature type="transmembrane region" description="Helical" evidence="9">
    <location>
        <begin position="202"/>
        <end position="222"/>
    </location>
</feature>
<feature type="region of interest" description="Disordered" evidence="8">
    <location>
        <begin position="923"/>
        <end position="1064"/>
    </location>
</feature>
<feature type="compositionally biased region" description="Low complexity" evidence="8">
    <location>
        <begin position="923"/>
        <end position="956"/>
    </location>
</feature>
<evidence type="ECO:0000256" key="5">
    <source>
        <dbReference type="ARBA" id="ARBA00022984"/>
    </source>
</evidence>
<evidence type="ECO:0000256" key="1">
    <source>
        <dbReference type="ARBA" id="ARBA00004651"/>
    </source>
</evidence>
<gene>
    <name evidence="10" type="ORF">HMPREF1318_0178</name>
</gene>
<evidence type="ECO:0000256" key="2">
    <source>
        <dbReference type="ARBA" id="ARBA00022475"/>
    </source>
</evidence>
<feature type="region of interest" description="Disordered" evidence="8">
    <location>
        <begin position="1129"/>
        <end position="1187"/>
    </location>
</feature>
<dbReference type="Proteomes" id="UP000002941">
    <property type="component" value="Unassembled WGS sequence"/>
</dbReference>
<evidence type="ECO:0000313" key="10">
    <source>
        <dbReference type="EMBL" id="EJF46374.1"/>
    </source>
</evidence>
<keyword evidence="7 9" id="KW-0472">Membrane</keyword>
<feature type="transmembrane region" description="Helical" evidence="9">
    <location>
        <begin position="59"/>
        <end position="81"/>
    </location>
</feature>
<feature type="compositionally biased region" description="Low complexity" evidence="8">
    <location>
        <begin position="1140"/>
        <end position="1159"/>
    </location>
</feature>
<dbReference type="InterPro" id="IPR011009">
    <property type="entry name" value="Kinase-like_dom_sf"/>
</dbReference>
<keyword evidence="3 9" id="KW-0812">Transmembrane</keyword>
<dbReference type="GO" id="GO:0005886">
    <property type="term" value="C:plasma membrane"/>
    <property type="evidence" value="ECO:0007669"/>
    <property type="project" value="UniProtKB-SubCell"/>
</dbReference>
<feature type="transmembrane region" description="Helical" evidence="9">
    <location>
        <begin position="126"/>
        <end position="150"/>
    </location>
</feature>
<dbReference type="EMBL" id="AKFT01000065">
    <property type="protein sequence ID" value="EJF46374.1"/>
    <property type="molecule type" value="Genomic_DNA"/>
</dbReference>
<dbReference type="Gene3D" id="2.60.120.260">
    <property type="entry name" value="Galactose-binding domain-like"/>
    <property type="match status" value="1"/>
</dbReference>
<dbReference type="PANTHER" id="PTHR47019:SF1">
    <property type="entry name" value="LIPID II FLIPPASE MURJ"/>
    <property type="match status" value="1"/>
</dbReference>
<dbReference type="GO" id="GO:0008360">
    <property type="term" value="P:regulation of cell shape"/>
    <property type="evidence" value="ECO:0007669"/>
    <property type="project" value="UniProtKB-KW"/>
</dbReference>
<dbReference type="Gene3D" id="1.10.510.10">
    <property type="entry name" value="Transferase(Phosphotransferase) domain 1"/>
    <property type="match status" value="1"/>
</dbReference>
<dbReference type="SUPFAM" id="SSF56112">
    <property type="entry name" value="Protein kinase-like (PK-like)"/>
    <property type="match status" value="1"/>
</dbReference>
<feature type="transmembrane region" description="Helical" evidence="9">
    <location>
        <begin position="248"/>
        <end position="269"/>
    </location>
</feature>
<feature type="transmembrane region" description="Helical" evidence="9">
    <location>
        <begin position="377"/>
        <end position="396"/>
    </location>
</feature>
<dbReference type="InterPro" id="IPR051050">
    <property type="entry name" value="Lipid_II_flippase_MurJ/MviN"/>
</dbReference>
<evidence type="ECO:0000256" key="8">
    <source>
        <dbReference type="SAM" id="MobiDB-lite"/>
    </source>
</evidence>